<feature type="compositionally biased region" description="Pro residues" evidence="3">
    <location>
        <begin position="73"/>
        <end position="84"/>
    </location>
</feature>
<proteinExistence type="predicted"/>
<dbReference type="Proteomes" id="UP001499993">
    <property type="component" value="Unassembled WGS sequence"/>
</dbReference>
<keyword evidence="1" id="KW-0805">Transcription regulation</keyword>
<organism evidence="5 6">
    <name type="scientific">Streptomonospora halophila</name>
    <dbReference type="NCBI Taxonomy" id="427369"/>
    <lineage>
        <taxon>Bacteria</taxon>
        <taxon>Bacillati</taxon>
        <taxon>Actinomycetota</taxon>
        <taxon>Actinomycetes</taxon>
        <taxon>Streptosporangiales</taxon>
        <taxon>Nocardiopsidaceae</taxon>
        <taxon>Streptomonospora</taxon>
    </lineage>
</organism>
<feature type="domain" description="Putative zinc-finger" evidence="4">
    <location>
        <begin position="7"/>
        <end position="37"/>
    </location>
</feature>
<dbReference type="InterPro" id="IPR041916">
    <property type="entry name" value="Anti_sigma_zinc_sf"/>
</dbReference>
<dbReference type="InterPro" id="IPR027383">
    <property type="entry name" value="Znf_put"/>
</dbReference>
<dbReference type="Pfam" id="PF13490">
    <property type="entry name" value="zf-HC2"/>
    <property type="match status" value="1"/>
</dbReference>
<evidence type="ECO:0000256" key="1">
    <source>
        <dbReference type="ARBA" id="ARBA00023015"/>
    </source>
</evidence>
<gene>
    <name evidence="5" type="ORF">GCM10023224_29000</name>
</gene>
<name>A0ABP9GJR0_9ACTN</name>
<dbReference type="EMBL" id="BAABIK010000015">
    <property type="protein sequence ID" value="GAA4944273.1"/>
    <property type="molecule type" value="Genomic_DNA"/>
</dbReference>
<dbReference type="Gene3D" id="1.10.10.1320">
    <property type="entry name" value="Anti-sigma factor, zinc-finger domain"/>
    <property type="match status" value="1"/>
</dbReference>
<comment type="caution">
    <text evidence="5">The sequence shown here is derived from an EMBL/GenBank/DDBJ whole genome shotgun (WGS) entry which is preliminary data.</text>
</comment>
<accession>A0ABP9GJR0</accession>
<keyword evidence="2" id="KW-0804">Transcription</keyword>
<feature type="region of interest" description="Disordered" evidence="3">
    <location>
        <begin position="196"/>
        <end position="226"/>
    </location>
</feature>
<evidence type="ECO:0000313" key="6">
    <source>
        <dbReference type="Proteomes" id="UP001499993"/>
    </source>
</evidence>
<keyword evidence="6" id="KW-1185">Reference proteome</keyword>
<evidence type="ECO:0000259" key="4">
    <source>
        <dbReference type="Pfam" id="PF13490"/>
    </source>
</evidence>
<protein>
    <recommendedName>
        <fullName evidence="4">Putative zinc-finger domain-containing protein</fullName>
    </recommendedName>
</protein>
<reference evidence="6" key="1">
    <citation type="journal article" date="2019" name="Int. J. Syst. Evol. Microbiol.">
        <title>The Global Catalogue of Microorganisms (GCM) 10K type strain sequencing project: providing services to taxonomists for standard genome sequencing and annotation.</title>
        <authorList>
            <consortium name="The Broad Institute Genomics Platform"/>
            <consortium name="The Broad Institute Genome Sequencing Center for Infectious Disease"/>
            <person name="Wu L."/>
            <person name="Ma J."/>
        </authorList>
    </citation>
    <scope>NUCLEOTIDE SEQUENCE [LARGE SCALE GENOMIC DNA]</scope>
    <source>
        <strain evidence="6">JCM 18123</strain>
    </source>
</reference>
<evidence type="ECO:0000256" key="2">
    <source>
        <dbReference type="ARBA" id="ARBA00023163"/>
    </source>
</evidence>
<sequence length="226" mass="23652">MNMDHMEERLSALVDGELGHSERDRVLRHLASCENCRFEAEMLRGLKRRLHGLDSPEPSTDFLGRLSAMSGPPGQPPGQGPQPPMGGAGGFGSMPPLGSSRPIGGGLPRAFGGDTALAVAEEAPAPAPAPARPRRPRPQRPLSVLRPRWERTRYAVAGVSVLAVALGTAFVVGGDVEDAPVVIPNVDDYAIEHAVTSRQATVPEPESSAPETGAVAKASAPASEPR</sequence>
<evidence type="ECO:0000313" key="5">
    <source>
        <dbReference type="EMBL" id="GAA4944273.1"/>
    </source>
</evidence>
<feature type="region of interest" description="Disordered" evidence="3">
    <location>
        <begin position="51"/>
        <end position="144"/>
    </location>
</feature>
<evidence type="ECO:0000256" key="3">
    <source>
        <dbReference type="SAM" id="MobiDB-lite"/>
    </source>
</evidence>